<dbReference type="GO" id="GO:0003964">
    <property type="term" value="F:RNA-directed DNA polymerase activity"/>
    <property type="evidence" value="ECO:0007669"/>
    <property type="project" value="UniProtKB-KW"/>
</dbReference>
<dbReference type="Pfam" id="PF00078">
    <property type="entry name" value="RVT_1"/>
    <property type="match status" value="1"/>
</dbReference>
<dbReference type="Proteomes" id="UP000299102">
    <property type="component" value="Unassembled WGS sequence"/>
</dbReference>
<organism evidence="2 3">
    <name type="scientific">Eumeta variegata</name>
    <name type="common">Bagworm moth</name>
    <name type="synonym">Eumeta japonica</name>
    <dbReference type="NCBI Taxonomy" id="151549"/>
    <lineage>
        <taxon>Eukaryota</taxon>
        <taxon>Metazoa</taxon>
        <taxon>Ecdysozoa</taxon>
        <taxon>Arthropoda</taxon>
        <taxon>Hexapoda</taxon>
        <taxon>Insecta</taxon>
        <taxon>Pterygota</taxon>
        <taxon>Neoptera</taxon>
        <taxon>Endopterygota</taxon>
        <taxon>Lepidoptera</taxon>
        <taxon>Glossata</taxon>
        <taxon>Ditrysia</taxon>
        <taxon>Tineoidea</taxon>
        <taxon>Psychidae</taxon>
        <taxon>Oiketicinae</taxon>
        <taxon>Eumeta</taxon>
    </lineage>
</organism>
<keyword evidence="2" id="KW-0695">RNA-directed DNA polymerase</keyword>
<protein>
    <submittedName>
        <fullName evidence="2">RNA-directed DNA polymerase from mobile element jockey</fullName>
    </submittedName>
</protein>
<keyword evidence="3" id="KW-1185">Reference proteome</keyword>
<keyword evidence="2" id="KW-0808">Transferase</keyword>
<proteinExistence type="predicted"/>
<dbReference type="PANTHER" id="PTHR19446">
    <property type="entry name" value="REVERSE TRANSCRIPTASES"/>
    <property type="match status" value="1"/>
</dbReference>
<evidence type="ECO:0000259" key="1">
    <source>
        <dbReference type="PROSITE" id="PS50878"/>
    </source>
</evidence>
<evidence type="ECO:0000313" key="3">
    <source>
        <dbReference type="Proteomes" id="UP000299102"/>
    </source>
</evidence>
<dbReference type="EMBL" id="BGZK01002001">
    <property type="protein sequence ID" value="GBP89418.1"/>
    <property type="molecule type" value="Genomic_DNA"/>
</dbReference>
<dbReference type="AlphaFoldDB" id="A0A4C1ZNS1"/>
<name>A0A4C1ZNS1_EUMVA</name>
<dbReference type="OrthoDB" id="412981at2759"/>
<keyword evidence="2" id="KW-0548">Nucleotidyltransferase</keyword>
<feature type="domain" description="Reverse transcriptase" evidence="1">
    <location>
        <begin position="38"/>
        <end position="288"/>
    </location>
</feature>
<gene>
    <name evidence="2" type="primary">pol</name>
    <name evidence="2" type="ORF">EVAR_89126_1</name>
</gene>
<evidence type="ECO:0000313" key="2">
    <source>
        <dbReference type="EMBL" id="GBP89418.1"/>
    </source>
</evidence>
<sequence length="316" mass="35700">MIARLPKRKAPGPNGILTAAIKQLPRRVMVAMTRLFNGVTRTEHFPGSWKMGRVFSIPKASKNLRLASSQRPIILLSHIAKLFEPDTQPSSSWHESCITWLPNTIELTAPLESSSISRAFDRVWYPGFLYKLLNNIQIPSVLVQTVASFLKYRSFFVAVKDATSDPRPVHAEVSQSSCLSPCLYAIYTDDIPTLAVQLQDWEEDVVLAFYADDSAYLSSSRRADVAVAKFQRVLDLLQNWLDKWRVAVNVTKTASLLTGQLRIMSPKLRLRGQKVDWQTRVLYLGIQIDRSMPVAAQAEHIVHQSRAGWSMLRPVL</sequence>
<dbReference type="InterPro" id="IPR000477">
    <property type="entry name" value="RT_dom"/>
</dbReference>
<accession>A0A4C1ZNS1</accession>
<dbReference type="PROSITE" id="PS50878">
    <property type="entry name" value="RT_POL"/>
    <property type="match status" value="1"/>
</dbReference>
<reference evidence="2 3" key="1">
    <citation type="journal article" date="2019" name="Commun. Biol.">
        <title>The bagworm genome reveals a unique fibroin gene that provides high tensile strength.</title>
        <authorList>
            <person name="Kono N."/>
            <person name="Nakamura H."/>
            <person name="Ohtoshi R."/>
            <person name="Tomita M."/>
            <person name="Numata K."/>
            <person name="Arakawa K."/>
        </authorList>
    </citation>
    <scope>NUCLEOTIDE SEQUENCE [LARGE SCALE GENOMIC DNA]</scope>
</reference>
<dbReference type="STRING" id="151549.A0A4C1ZNS1"/>
<comment type="caution">
    <text evidence="2">The sequence shown here is derived from an EMBL/GenBank/DDBJ whole genome shotgun (WGS) entry which is preliminary data.</text>
</comment>